<dbReference type="AlphaFoldDB" id="A0A3C1KS37"/>
<protein>
    <submittedName>
        <fullName evidence="1">Uncharacterized protein</fullName>
    </submittedName>
</protein>
<name>A0A3C1KS37_9GAMM</name>
<dbReference type="EMBL" id="DMND01000238">
    <property type="protein sequence ID" value="HAN29495.1"/>
    <property type="molecule type" value="Genomic_DNA"/>
</dbReference>
<reference evidence="1 2" key="1">
    <citation type="journal article" date="2018" name="Nat. Biotechnol.">
        <title>A standardized bacterial taxonomy based on genome phylogeny substantially revises the tree of life.</title>
        <authorList>
            <person name="Parks D.H."/>
            <person name="Chuvochina M."/>
            <person name="Waite D.W."/>
            <person name="Rinke C."/>
            <person name="Skarshewski A."/>
            <person name="Chaumeil P.A."/>
            <person name="Hugenholtz P."/>
        </authorList>
    </citation>
    <scope>NUCLEOTIDE SEQUENCE [LARGE SCALE GENOMIC DNA]</scope>
    <source>
        <strain evidence="1">UBA9158</strain>
    </source>
</reference>
<comment type="caution">
    <text evidence="1">The sequence shown here is derived from an EMBL/GenBank/DDBJ whole genome shotgun (WGS) entry which is preliminary data.</text>
</comment>
<dbReference type="Proteomes" id="UP000259273">
    <property type="component" value="Unassembled WGS sequence"/>
</dbReference>
<evidence type="ECO:0000313" key="2">
    <source>
        <dbReference type="Proteomes" id="UP000259273"/>
    </source>
</evidence>
<accession>A0A3C1KS37</accession>
<evidence type="ECO:0000313" key="1">
    <source>
        <dbReference type="EMBL" id="HAN29495.1"/>
    </source>
</evidence>
<proteinExistence type="predicted"/>
<sequence length="287" mass="32595">MVLHMTTDVEEYCALALAPVAGTGYAALPEKLLALEQELSTKERRGAAPFNKRLLIFLLQEFSLSESPWKLPKCVALLYGAQLKRLQFTATNKPDRYFSFQNDPFRKDLAILLHRLIPFGAEFANPHSGIPRSLAIKGGPRQAIRFLRATAASRGTRPFLELHMHPEVKEAFHPAGWLECYEHLADFLQLNPSLRGVQSTSWFLDPKLVRVSPRLAYLREVPEQCGAYILFAGADREGKSGALATSPTRRRLYASGDYQPRLFTRIWPVAHILRRQWRQFQPPSGRD</sequence>
<gene>
    <name evidence="1" type="ORF">DCP75_17575</name>
</gene>
<organism evidence="1 2">
    <name type="scientific">Haliea salexigens</name>
    <dbReference type="NCBI Taxonomy" id="287487"/>
    <lineage>
        <taxon>Bacteria</taxon>
        <taxon>Pseudomonadati</taxon>
        <taxon>Pseudomonadota</taxon>
        <taxon>Gammaproteobacteria</taxon>
        <taxon>Cellvibrionales</taxon>
        <taxon>Halieaceae</taxon>
        <taxon>Haliea</taxon>
    </lineage>
</organism>